<dbReference type="SMART" id="SM00322">
    <property type="entry name" value="KH"/>
    <property type="match status" value="1"/>
</dbReference>
<dbReference type="AlphaFoldDB" id="A0A6J1QN17"/>
<dbReference type="RefSeq" id="XP_024883318.1">
    <property type="nucleotide sequence ID" value="XM_025027550.1"/>
</dbReference>
<dbReference type="GO" id="GO:0006307">
    <property type="term" value="P:DNA alkylation repair"/>
    <property type="evidence" value="ECO:0007669"/>
    <property type="project" value="InterPro"/>
</dbReference>
<dbReference type="Gene3D" id="3.30.1370.10">
    <property type="entry name" value="K Homology domain, type 1"/>
    <property type="match status" value="1"/>
</dbReference>
<evidence type="ECO:0000259" key="2">
    <source>
        <dbReference type="SMART" id="SM00322"/>
    </source>
</evidence>
<dbReference type="GO" id="GO:0003723">
    <property type="term" value="F:RNA binding"/>
    <property type="evidence" value="ECO:0007669"/>
    <property type="project" value="UniProtKB-UniRule"/>
</dbReference>
<feature type="domain" description="K Homology" evidence="2">
    <location>
        <begin position="24"/>
        <end position="92"/>
    </location>
</feature>
<dbReference type="Proteomes" id="UP000504618">
    <property type="component" value="Unplaced"/>
</dbReference>
<protein>
    <submittedName>
        <fullName evidence="4 5">Activating signal cointegrator 1 complex subunit 1 isoform X4</fullName>
    </submittedName>
</protein>
<sequence>MEDKESVCSNEESETEIQIIPHDTCFKHTFYVPKIFYSHIIGTKGVTRRKLENETKTTIDIPKKGKDGNIVITGRDRKAIISARHRIDLLIEASKKKIHYTHFLSIPLNKKEIIDKYISFKNGVLKNYDTYNLHTKSTYNIDESLFQTPAKLHLTIGMLKLFDDNDKQHAIDALKECKEYIIEPILEETGPINVQLQGVACMNDDPTDVKVLFAQVTHNEKLQELVDKVAQYFIDIGLMEKEYEKIKLHATLMNTSFKNDYPARFKERYDASEILKVYKDTLFGETILNQIDISELHTATKDDYYKSIGSITF</sequence>
<dbReference type="InterPro" id="IPR009210">
    <property type="entry name" value="ASCC1"/>
</dbReference>
<dbReference type="InterPro" id="IPR019510">
    <property type="entry name" value="AKAP7-like_phosphoesterase"/>
</dbReference>
<dbReference type="Gene3D" id="3.90.1140.10">
    <property type="entry name" value="Cyclic phosphodiesterase"/>
    <property type="match status" value="1"/>
</dbReference>
<dbReference type="PANTHER" id="PTHR13360">
    <property type="entry name" value="ACTIVATING SIGNAL COINTEGRATOR 1 COMPLEX SUBUNIT 1"/>
    <property type="match status" value="1"/>
</dbReference>
<keyword evidence="3" id="KW-1185">Reference proteome</keyword>
<dbReference type="InterPro" id="IPR004088">
    <property type="entry name" value="KH_dom_type_1"/>
</dbReference>
<dbReference type="PIRSF" id="PIRSF027019">
    <property type="entry name" value="Euk_LigT"/>
    <property type="match status" value="1"/>
</dbReference>
<evidence type="ECO:0000313" key="3">
    <source>
        <dbReference type="Proteomes" id="UP000504618"/>
    </source>
</evidence>
<dbReference type="GO" id="GO:0006355">
    <property type="term" value="P:regulation of DNA-templated transcription"/>
    <property type="evidence" value="ECO:0007669"/>
    <property type="project" value="TreeGrafter"/>
</dbReference>
<dbReference type="CDD" id="cd22419">
    <property type="entry name" value="KH-I_ASCC1"/>
    <property type="match status" value="1"/>
</dbReference>
<dbReference type="RefSeq" id="XP_024883319.1">
    <property type="nucleotide sequence ID" value="XM_025027551.1"/>
</dbReference>
<dbReference type="Pfam" id="PF00013">
    <property type="entry name" value="KH_1"/>
    <property type="match status" value="1"/>
</dbReference>
<dbReference type="RefSeq" id="XP_024883320.1">
    <property type="nucleotide sequence ID" value="XM_025027552.1"/>
</dbReference>
<dbReference type="InterPro" id="IPR004087">
    <property type="entry name" value="KH_dom"/>
</dbReference>
<dbReference type="GO" id="GO:0005634">
    <property type="term" value="C:nucleus"/>
    <property type="evidence" value="ECO:0007669"/>
    <property type="project" value="TreeGrafter"/>
</dbReference>
<dbReference type="Pfam" id="PF10469">
    <property type="entry name" value="AKAP7_NLS"/>
    <property type="match status" value="1"/>
</dbReference>
<dbReference type="InterPro" id="IPR047538">
    <property type="entry name" value="KH-I_ASCC1"/>
</dbReference>
<keyword evidence="1" id="KW-0694">RNA-binding</keyword>
<dbReference type="SUPFAM" id="SSF54791">
    <property type="entry name" value="Eukaryotic type KH-domain (KH-domain type I)"/>
    <property type="match status" value="1"/>
</dbReference>
<proteinExistence type="predicted"/>
<evidence type="ECO:0000256" key="1">
    <source>
        <dbReference type="PROSITE-ProRule" id="PRU00117"/>
    </source>
</evidence>
<accession>A0A6J1QN17</accession>
<organism evidence="3 4">
    <name type="scientific">Temnothorax curvispinosus</name>
    <dbReference type="NCBI Taxonomy" id="300111"/>
    <lineage>
        <taxon>Eukaryota</taxon>
        <taxon>Metazoa</taxon>
        <taxon>Ecdysozoa</taxon>
        <taxon>Arthropoda</taxon>
        <taxon>Hexapoda</taxon>
        <taxon>Insecta</taxon>
        <taxon>Pterygota</taxon>
        <taxon>Neoptera</taxon>
        <taxon>Endopterygota</taxon>
        <taxon>Hymenoptera</taxon>
        <taxon>Apocrita</taxon>
        <taxon>Aculeata</taxon>
        <taxon>Formicoidea</taxon>
        <taxon>Formicidae</taxon>
        <taxon>Myrmicinae</taxon>
        <taxon>Temnothorax</taxon>
    </lineage>
</organism>
<name>A0A6J1QN17_9HYME</name>
<gene>
    <name evidence="4 5 6" type="primary">LOC112462032</name>
</gene>
<evidence type="ECO:0000313" key="6">
    <source>
        <dbReference type="RefSeq" id="XP_024883320.1"/>
    </source>
</evidence>
<reference evidence="4 5" key="1">
    <citation type="submission" date="2025-04" db="UniProtKB">
        <authorList>
            <consortium name="RefSeq"/>
        </authorList>
    </citation>
    <scope>IDENTIFICATION</scope>
    <source>
        <tissue evidence="4 5">Whole body</tissue>
    </source>
</reference>
<dbReference type="PANTHER" id="PTHR13360:SF1">
    <property type="entry name" value="ACTIVATING SIGNAL COINTEGRATOR 1 COMPLEX SUBUNIT 1"/>
    <property type="match status" value="1"/>
</dbReference>
<dbReference type="InterPro" id="IPR036612">
    <property type="entry name" value="KH_dom_type_1_sf"/>
</dbReference>
<dbReference type="GeneID" id="112462032"/>
<evidence type="ECO:0000313" key="5">
    <source>
        <dbReference type="RefSeq" id="XP_024883319.1"/>
    </source>
</evidence>
<evidence type="ECO:0000313" key="4">
    <source>
        <dbReference type="RefSeq" id="XP_024883318.1"/>
    </source>
</evidence>
<dbReference type="PROSITE" id="PS50084">
    <property type="entry name" value="KH_TYPE_1"/>
    <property type="match status" value="1"/>
</dbReference>